<dbReference type="InterPro" id="IPR016484">
    <property type="entry name" value="GTPase_Der"/>
</dbReference>
<dbReference type="GO" id="GO:0043022">
    <property type="term" value="F:ribosome binding"/>
    <property type="evidence" value="ECO:0007669"/>
    <property type="project" value="TreeGrafter"/>
</dbReference>
<feature type="domain" description="EngA-type G" evidence="11">
    <location>
        <begin position="3"/>
        <end position="166"/>
    </location>
</feature>
<dbReference type="FunFam" id="3.40.50.300:FF:000057">
    <property type="entry name" value="GTPase Der"/>
    <property type="match status" value="1"/>
</dbReference>
<dbReference type="HAMAP" id="MF_00195">
    <property type="entry name" value="GTPase_Der"/>
    <property type="match status" value="1"/>
</dbReference>
<feature type="binding site" evidence="8">
    <location>
        <begin position="223"/>
        <end position="230"/>
    </location>
    <ligand>
        <name>GTP</name>
        <dbReference type="ChEBI" id="CHEBI:37565"/>
        <label>2</label>
    </ligand>
</feature>
<evidence type="ECO:0000256" key="2">
    <source>
        <dbReference type="ARBA" id="ARBA00020953"/>
    </source>
</evidence>
<dbReference type="Gene3D" id="3.30.300.20">
    <property type="match status" value="1"/>
</dbReference>
<dbReference type="NCBIfam" id="TIGR03594">
    <property type="entry name" value="GTPase_EngA"/>
    <property type="match status" value="1"/>
</dbReference>
<dbReference type="SUPFAM" id="SSF52540">
    <property type="entry name" value="P-loop containing nucleoside triphosphate hydrolases"/>
    <property type="match status" value="2"/>
</dbReference>
<keyword evidence="6 8" id="KW-0342">GTP-binding</keyword>
<comment type="subunit">
    <text evidence="8">Associates with the 50S ribosomal subunit.</text>
</comment>
<keyword evidence="4 10" id="KW-0677">Repeat</keyword>
<sequence>MVPVVALIGRPNVGKSTLFNRLTRRRDALVANFPGVTRDRQYGHSYISGHAFICIDTSGIDDRQKDLSVHMLQQSRIAITEANIILFLVDARAGLMPEDMIIAQYLRLSQKSTLIVANKVSGLNVPSAIAEFWSLGFGDVYPIDASHGTGITNLIELALVPLMDGIDQTSKDGQYNRIIKTNLINSPNFKDYKTNNYRYFSAAQETSSHSNPMQLPIKIAIVGRPNVGKSTLTNALLGEKRVIVWNLPGTTRDSVYIPMTHKNRHYILIDTAGVRQRRKLTEAIEKFSVIKTLQAIENANVVLLVLNAQEGVSDQDLSILRFIIESGRSVIITINKWDVLSDSVRHEIKNMIDYRMGFIDYARIHFVSAMNGSGISHLFNSITEAYDCATRRIHTSMLTRIMHQATKENQPPLVTTRRSKLKYAHIGGYNPPVVVIHGNQVKNLPTSYKRYLINYFRRSLNIKGSPIRIQFKEAKNPYSEKSKSFFYRKYQKNKK</sequence>
<feature type="binding site" evidence="8">
    <location>
        <begin position="270"/>
        <end position="274"/>
    </location>
    <ligand>
        <name>GTP</name>
        <dbReference type="ChEBI" id="CHEBI:37565"/>
        <label>2</label>
    </ligand>
</feature>
<dbReference type="CDD" id="cd01894">
    <property type="entry name" value="EngA1"/>
    <property type="match status" value="1"/>
</dbReference>
<dbReference type="InterPro" id="IPR027417">
    <property type="entry name" value="P-loop_NTPase"/>
</dbReference>
<accession>A0A451DKI0</accession>
<dbReference type="PROSITE" id="PS51712">
    <property type="entry name" value="G_ENGA"/>
    <property type="match status" value="2"/>
</dbReference>
<evidence type="ECO:0000313" key="13">
    <source>
        <dbReference type="Proteomes" id="UP000294462"/>
    </source>
</evidence>
<feature type="domain" description="EngA-type G" evidence="11">
    <location>
        <begin position="217"/>
        <end position="390"/>
    </location>
</feature>
<dbReference type="RefSeq" id="WP_072666534.1">
    <property type="nucleotide sequence ID" value="NZ_LR217725.1"/>
</dbReference>
<dbReference type="AlphaFoldDB" id="A0A451DKI0"/>
<keyword evidence="13" id="KW-1185">Reference proteome</keyword>
<dbReference type="Gene3D" id="3.40.50.300">
    <property type="entry name" value="P-loop containing nucleotide triphosphate hydrolases"/>
    <property type="match status" value="2"/>
</dbReference>
<dbReference type="PIRSF" id="PIRSF006485">
    <property type="entry name" value="GTP-binding_EngA"/>
    <property type="match status" value="1"/>
</dbReference>
<feature type="binding site" evidence="8">
    <location>
        <begin position="335"/>
        <end position="338"/>
    </location>
    <ligand>
        <name>GTP</name>
        <dbReference type="ChEBI" id="CHEBI:37565"/>
        <label>2</label>
    </ligand>
</feature>
<gene>
    <name evidence="8 12" type="primary">der</name>
    <name evidence="12" type="ORF">ERCIPSTX3056_479</name>
</gene>
<dbReference type="Pfam" id="PF01926">
    <property type="entry name" value="MMR_HSR1"/>
    <property type="match status" value="2"/>
</dbReference>
<evidence type="ECO:0000256" key="7">
    <source>
        <dbReference type="ARBA" id="ARBA00032345"/>
    </source>
</evidence>
<dbReference type="KEGG" id="ehd:ERCIPSTX3056_479"/>
<evidence type="ECO:0000256" key="9">
    <source>
        <dbReference type="PROSITE-ProRule" id="PRU01049"/>
    </source>
</evidence>
<comment type="caution">
    <text evidence="8">Lacks conserved residue(s) required for the propagation of feature annotation.</text>
</comment>
<feature type="binding site" evidence="8">
    <location>
        <begin position="9"/>
        <end position="16"/>
    </location>
    <ligand>
        <name>GTP</name>
        <dbReference type="ChEBI" id="CHEBI:37565"/>
        <label>1</label>
    </ligand>
</feature>
<dbReference type="FunFam" id="3.40.50.300:FF:000040">
    <property type="entry name" value="GTPase Der"/>
    <property type="match status" value="1"/>
</dbReference>
<organism evidence="12 13">
    <name type="scientific">Candidatus Erwinia haradaeae</name>
    <dbReference type="NCBI Taxonomy" id="1922217"/>
    <lineage>
        <taxon>Bacteria</taxon>
        <taxon>Pseudomonadati</taxon>
        <taxon>Pseudomonadota</taxon>
        <taxon>Gammaproteobacteria</taxon>
        <taxon>Enterobacterales</taxon>
        <taxon>Erwiniaceae</taxon>
        <taxon>Erwinia</taxon>
    </lineage>
</organism>
<dbReference type="Proteomes" id="UP000294462">
    <property type="component" value="Chromosome"/>
</dbReference>
<evidence type="ECO:0000259" key="11">
    <source>
        <dbReference type="PROSITE" id="PS51712"/>
    </source>
</evidence>
<proteinExistence type="inferred from homology"/>
<dbReference type="PANTHER" id="PTHR43834">
    <property type="entry name" value="GTPASE DER"/>
    <property type="match status" value="1"/>
</dbReference>
<dbReference type="FunFam" id="3.30.300.20:FF:000004">
    <property type="entry name" value="GTPase Der"/>
    <property type="match status" value="1"/>
</dbReference>
<feature type="binding site" evidence="8">
    <location>
        <begin position="56"/>
        <end position="60"/>
    </location>
    <ligand>
        <name>GTP</name>
        <dbReference type="ChEBI" id="CHEBI:37565"/>
        <label>1</label>
    </ligand>
</feature>
<dbReference type="PRINTS" id="PR00326">
    <property type="entry name" value="GTP1OBG"/>
</dbReference>
<dbReference type="EMBL" id="LR217725">
    <property type="protein sequence ID" value="VFP87252.1"/>
    <property type="molecule type" value="Genomic_DNA"/>
</dbReference>
<comment type="function">
    <text evidence="8 10">GTPase that plays an essential role in the late steps of ribosome biogenesis.</text>
</comment>
<dbReference type="InterPro" id="IPR005225">
    <property type="entry name" value="Small_GTP-bd"/>
</dbReference>
<evidence type="ECO:0000256" key="3">
    <source>
        <dbReference type="ARBA" id="ARBA00022517"/>
    </source>
</evidence>
<keyword evidence="5 8" id="KW-0547">Nucleotide-binding</keyword>
<comment type="similarity">
    <text evidence="1 8 9 10">Belongs to the TRAFAC class TrmE-Era-EngA-EngB-Septin-like GTPase superfamily. EngA (Der) GTPase family.</text>
</comment>
<dbReference type="PANTHER" id="PTHR43834:SF6">
    <property type="entry name" value="GTPASE DER"/>
    <property type="match status" value="1"/>
</dbReference>
<keyword evidence="3 8" id="KW-0690">Ribosome biogenesis</keyword>
<dbReference type="InterPro" id="IPR015946">
    <property type="entry name" value="KH_dom-like_a/b"/>
</dbReference>
<evidence type="ECO:0000256" key="6">
    <source>
        <dbReference type="ARBA" id="ARBA00023134"/>
    </source>
</evidence>
<dbReference type="GO" id="GO:0005525">
    <property type="term" value="F:GTP binding"/>
    <property type="evidence" value="ECO:0007669"/>
    <property type="project" value="UniProtKB-UniRule"/>
</dbReference>
<evidence type="ECO:0000313" key="12">
    <source>
        <dbReference type="EMBL" id="VFP87252.1"/>
    </source>
</evidence>
<dbReference type="OrthoDB" id="9805918at2"/>
<dbReference type="GO" id="GO:0042254">
    <property type="term" value="P:ribosome biogenesis"/>
    <property type="evidence" value="ECO:0007669"/>
    <property type="project" value="UniProtKB-KW"/>
</dbReference>
<evidence type="ECO:0000256" key="4">
    <source>
        <dbReference type="ARBA" id="ARBA00022737"/>
    </source>
</evidence>
<name>A0A451DKI0_9GAMM</name>
<reference evidence="12 13" key="1">
    <citation type="submission" date="2019-02" db="EMBL/GenBank/DDBJ databases">
        <authorList>
            <person name="Manzano-Marin A."/>
            <person name="Manzano-Marin A."/>
        </authorList>
    </citation>
    <scope>NUCLEOTIDE SEQUENCE [LARGE SCALE GENOMIC DNA]</scope>
    <source>
        <strain evidence="12 13">ErCipseudotaxifoliae</strain>
    </source>
</reference>
<dbReference type="Pfam" id="PF14714">
    <property type="entry name" value="KH_dom-like"/>
    <property type="match status" value="1"/>
</dbReference>
<evidence type="ECO:0000256" key="1">
    <source>
        <dbReference type="ARBA" id="ARBA00008279"/>
    </source>
</evidence>
<evidence type="ECO:0000256" key="10">
    <source>
        <dbReference type="RuleBase" id="RU004481"/>
    </source>
</evidence>
<dbReference type="CDD" id="cd01895">
    <property type="entry name" value="EngA2"/>
    <property type="match status" value="1"/>
</dbReference>
<dbReference type="InterPro" id="IPR031166">
    <property type="entry name" value="G_ENGA"/>
</dbReference>
<evidence type="ECO:0000256" key="8">
    <source>
        <dbReference type="HAMAP-Rule" id="MF_00195"/>
    </source>
</evidence>
<evidence type="ECO:0000256" key="5">
    <source>
        <dbReference type="ARBA" id="ARBA00022741"/>
    </source>
</evidence>
<protein>
    <recommendedName>
        <fullName evidence="2 8">GTPase Der</fullName>
    </recommendedName>
    <alternativeName>
        <fullName evidence="7 8">GTP-binding protein EngA</fullName>
    </alternativeName>
</protein>
<dbReference type="NCBIfam" id="TIGR00231">
    <property type="entry name" value="small_GTP"/>
    <property type="match status" value="2"/>
</dbReference>
<dbReference type="InterPro" id="IPR006073">
    <property type="entry name" value="GTP-bd"/>
</dbReference>
<dbReference type="InterPro" id="IPR032859">
    <property type="entry name" value="KH_dom-like"/>
</dbReference>